<dbReference type="AlphaFoldDB" id="A0A4R0HP27"/>
<accession>A0A4R0HP27</accession>
<evidence type="ECO:0008006" key="4">
    <source>
        <dbReference type="Google" id="ProtNLM"/>
    </source>
</evidence>
<organism evidence="2 3">
    <name type="scientific">Kosakonia quasisacchari</name>
    <dbReference type="NCBI Taxonomy" id="2529380"/>
    <lineage>
        <taxon>Bacteria</taxon>
        <taxon>Pseudomonadati</taxon>
        <taxon>Pseudomonadota</taxon>
        <taxon>Gammaproteobacteria</taxon>
        <taxon>Enterobacterales</taxon>
        <taxon>Enterobacteriaceae</taxon>
        <taxon>Kosakonia</taxon>
    </lineage>
</organism>
<dbReference type="RefSeq" id="WP_131408904.1">
    <property type="nucleotide sequence ID" value="NZ_CATKPI010000068.1"/>
</dbReference>
<protein>
    <recommendedName>
        <fullName evidence="4">DUF3592 domain-containing protein</fullName>
    </recommendedName>
</protein>
<reference evidence="2 3" key="1">
    <citation type="submission" date="2019-02" db="EMBL/GenBank/DDBJ databases">
        <title>The draft genome of Kosakonia quasisacchari strain WCHKQ120001.</title>
        <authorList>
            <person name="Wang C."/>
            <person name="Feng Y."/>
            <person name="Zong Z."/>
        </authorList>
    </citation>
    <scope>NUCLEOTIDE SEQUENCE [LARGE SCALE GENOMIC DNA]</scope>
    <source>
        <strain evidence="2 3">WCHKQ120001</strain>
    </source>
</reference>
<sequence>MPYHLDYVVFAFVAAVAAFLLYYALRWVRQLFIEVHVMKHGIGANADIIALNRTNLMDRYTVYCELVLRFKTREGLEVESRVKKALTPREIVRFAAGNGTTVKYSPQNPQHIVLYDRPLILGD</sequence>
<keyword evidence="3" id="KW-1185">Reference proteome</keyword>
<name>A0A4R0HP27_9ENTR</name>
<evidence type="ECO:0000313" key="2">
    <source>
        <dbReference type="EMBL" id="TCC09519.1"/>
    </source>
</evidence>
<keyword evidence="1" id="KW-0472">Membrane</keyword>
<comment type="caution">
    <text evidence="2">The sequence shown here is derived from an EMBL/GenBank/DDBJ whole genome shotgun (WGS) entry which is preliminary data.</text>
</comment>
<evidence type="ECO:0000256" key="1">
    <source>
        <dbReference type="SAM" id="Phobius"/>
    </source>
</evidence>
<dbReference type="EMBL" id="SJOP01000007">
    <property type="protein sequence ID" value="TCC09519.1"/>
    <property type="molecule type" value="Genomic_DNA"/>
</dbReference>
<proteinExistence type="predicted"/>
<keyword evidence="1" id="KW-1133">Transmembrane helix</keyword>
<dbReference type="Proteomes" id="UP000291793">
    <property type="component" value="Unassembled WGS sequence"/>
</dbReference>
<evidence type="ECO:0000313" key="3">
    <source>
        <dbReference type="Proteomes" id="UP000291793"/>
    </source>
</evidence>
<dbReference type="OrthoDB" id="6627659at2"/>
<feature type="transmembrane region" description="Helical" evidence="1">
    <location>
        <begin position="6"/>
        <end position="25"/>
    </location>
</feature>
<gene>
    <name evidence="2" type="ORF">E0L21_09680</name>
</gene>
<keyword evidence="1" id="KW-0812">Transmembrane</keyword>